<feature type="region of interest" description="Disordered" evidence="3">
    <location>
        <begin position="217"/>
        <end position="238"/>
    </location>
</feature>
<dbReference type="PANTHER" id="PTHR47978">
    <property type="match status" value="1"/>
</dbReference>
<dbReference type="PROSITE" id="PS51421">
    <property type="entry name" value="RAS"/>
    <property type="match status" value="1"/>
</dbReference>
<dbReference type="AlphaFoldDB" id="A0A8S9XUV2"/>
<dbReference type="FunFam" id="3.40.50.300:FF:001447">
    <property type="entry name" value="Ras-related protein Rab-1B"/>
    <property type="match status" value="1"/>
</dbReference>
<evidence type="ECO:0000313" key="5">
    <source>
        <dbReference type="Proteomes" id="UP000466442"/>
    </source>
</evidence>
<keyword evidence="2" id="KW-0547">Nucleotide-binding</keyword>
<evidence type="ECO:0000313" key="4">
    <source>
        <dbReference type="EMBL" id="KAF6212394.1"/>
    </source>
</evidence>
<dbReference type="Pfam" id="PF00071">
    <property type="entry name" value="Ras"/>
    <property type="match status" value="1"/>
</dbReference>
<dbReference type="PROSITE" id="PS51419">
    <property type="entry name" value="RAB"/>
    <property type="match status" value="1"/>
</dbReference>
<evidence type="ECO:0000256" key="2">
    <source>
        <dbReference type="ARBA" id="ARBA00022741"/>
    </source>
</evidence>
<dbReference type="GO" id="GO:0005525">
    <property type="term" value="F:GTP binding"/>
    <property type="evidence" value="ECO:0007669"/>
    <property type="project" value="InterPro"/>
</dbReference>
<dbReference type="CDD" id="cd00154">
    <property type="entry name" value="Rab"/>
    <property type="match status" value="1"/>
</dbReference>
<evidence type="ECO:0000256" key="1">
    <source>
        <dbReference type="ARBA" id="ARBA00006270"/>
    </source>
</evidence>
<dbReference type="InterPro" id="IPR001806">
    <property type="entry name" value="Small_GTPase"/>
</dbReference>
<gene>
    <name evidence="4" type="ORF">GE061_012916</name>
</gene>
<keyword evidence="5" id="KW-1185">Reference proteome</keyword>
<dbReference type="SMART" id="SM00175">
    <property type="entry name" value="RAB"/>
    <property type="match status" value="1"/>
</dbReference>
<dbReference type="Gene3D" id="3.40.50.300">
    <property type="entry name" value="P-loop containing nucleotide triphosphate hydrolases"/>
    <property type="match status" value="1"/>
</dbReference>
<dbReference type="PRINTS" id="PR00449">
    <property type="entry name" value="RASTRNSFRMNG"/>
</dbReference>
<organism evidence="4 5">
    <name type="scientific">Apolygus lucorum</name>
    <name type="common">Small green plant bug</name>
    <name type="synonym">Lygocoris lucorum</name>
    <dbReference type="NCBI Taxonomy" id="248454"/>
    <lineage>
        <taxon>Eukaryota</taxon>
        <taxon>Metazoa</taxon>
        <taxon>Ecdysozoa</taxon>
        <taxon>Arthropoda</taxon>
        <taxon>Hexapoda</taxon>
        <taxon>Insecta</taxon>
        <taxon>Pterygota</taxon>
        <taxon>Neoptera</taxon>
        <taxon>Paraneoptera</taxon>
        <taxon>Hemiptera</taxon>
        <taxon>Heteroptera</taxon>
        <taxon>Panheteroptera</taxon>
        <taxon>Cimicomorpha</taxon>
        <taxon>Miridae</taxon>
        <taxon>Mirini</taxon>
        <taxon>Apolygus</taxon>
    </lineage>
</organism>
<name>A0A8S9XUV2_APOLU</name>
<comment type="caution">
    <text evidence="4">The sequence shown here is derived from an EMBL/GenBank/DDBJ whole genome shotgun (WGS) entry which is preliminary data.</text>
</comment>
<reference evidence="4" key="1">
    <citation type="journal article" date="2021" name="Mol. Ecol. Resour.">
        <title>Apolygus lucorum genome provides insights into omnivorousness and mesophyll feeding.</title>
        <authorList>
            <person name="Liu Y."/>
            <person name="Liu H."/>
            <person name="Wang H."/>
            <person name="Huang T."/>
            <person name="Liu B."/>
            <person name="Yang B."/>
            <person name="Yin L."/>
            <person name="Li B."/>
            <person name="Zhang Y."/>
            <person name="Zhang S."/>
            <person name="Jiang F."/>
            <person name="Zhang X."/>
            <person name="Ren Y."/>
            <person name="Wang B."/>
            <person name="Wang S."/>
            <person name="Lu Y."/>
            <person name="Wu K."/>
            <person name="Fan W."/>
            <person name="Wang G."/>
        </authorList>
    </citation>
    <scope>NUCLEOTIDE SEQUENCE</scope>
    <source>
        <strain evidence="4">12Hb</strain>
    </source>
</reference>
<dbReference type="SUPFAM" id="SSF52540">
    <property type="entry name" value="P-loop containing nucleoside triphosphate hydrolases"/>
    <property type="match status" value="1"/>
</dbReference>
<protein>
    <submittedName>
        <fullName evidence="4">Uncharacterized protein</fullName>
    </submittedName>
</protein>
<dbReference type="Proteomes" id="UP000466442">
    <property type="component" value="Unassembled WGS sequence"/>
</dbReference>
<comment type="similarity">
    <text evidence="1">Belongs to the small GTPase superfamily. Rab family.</text>
</comment>
<sequence>MCASASAYNPHSLRRVVKNSYTVLLVGNSRVGKSTLMHRFVGKYSDYVDHGSRGIEHKKIIIGNDNLVRIVVHDSDPNHRNMIESYYKFAVGIFFIYAIDDRQSFESLVTWMEHNKIHGRKDCAEMIVGTKNDLEDVRKVTVTEAAKFARSRGFSFMEVSAKEDAGVDAAFRIIACDIFSRVHEGLIDPERVRADAGQVRVAPASIAEEKHRRGVHVVSNLRFHGPSQTERKPQSRWQ</sequence>
<evidence type="ECO:0000256" key="3">
    <source>
        <dbReference type="SAM" id="MobiDB-lite"/>
    </source>
</evidence>
<dbReference type="EMBL" id="WIXP02000004">
    <property type="protein sequence ID" value="KAF6212394.1"/>
    <property type="molecule type" value="Genomic_DNA"/>
</dbReference>
<accession>A0A8S9XUV2</accession>
<dbReference type="GO" id="GO:0003924">
    <property type="term" value="F:GTPase activity"/>
    <property type="evidence" value="ECO:0007669"/>
    <property type="project" value="InterPro"/>
</dbReference>
<dbReference type="SMART" id="SM00173">
    <property type="entry name" value="RAS"/>
    <property type="match status" value="1"/>
</dbReference>
<feature type="compositionally biased region" description="Basic and acidic residues" evidence="3">
    <location>
        <begin position="229"/>
        <end position="238"/>
    </location>
</feature>
<dbReference type="InterPro" id="IPR027417">
    <property type="entry name" value="P-loop_NTPase"/>
</dbReference>
<proteinExistence type="inferred from homology"/>